<dbReference type="EMBL" id="WBOS01000007">
    <property type="protein sequence ID" value="KAB2333359.1"/>
    <property type="molecule type" value="Genomic_DNA"/>
</dbReference>
<evidence type="ECO:0000256" key="4">
    <source>
        <dbReference type="ARBA" id="ARBA00022729"/>
    </source>
</evidence>
<dbReference type="Gene3D" id="3.10.105.10">
    <property type="entry name" value="Dipeptide-binding Protein, Domain 3"/>
    <property type="match status" value="1"/>
</dbReference>
<dbReference type="InterPro" id="IPR030678">
    <property type="entry name" value="Peptide/Ni-bd"/>
</dbReference>
<dbReference type="InterPro" id="IPR039424">
    <property type="entry name" value="SBP_5"/>
</dbReference>
<evidence type="ECO:0000256" key="3">
    <source>
        <dbReference type="ARBA" id="ARBA00022448"/>
    </source>
</evidence>
<keyword evidence="4 5" id="KW-0732">Signal</keyword>
<dbReference type="PANTHER" id="PTHR30290">
    <property type="entry name" value="PERIPLASMIC BINDING COMPONENT OF ABC TRANSPORTER"/>
    <property type="match status" value="1"/>
</dbReference>
<accession>A0A6L3V4U1</accession>
<feature type="chain" id="PRO_5038473935" evidence="5">
    <location>
        <begin position="23"/>
        <end position="520"/>
    </location>
</feature>
<evidence type="ECO:0000313" key="7">
    <source>
        <dbReference type="EMBL" id="KAB2333359.1"/>
    </source>
</evidence>
<comment type="similarity">
    <text evidence="2">Belongs to the bacterial solute-binding protein 5 family.</text>
</comment>
<keyword evidence="3" id="KW-0813">Transport</keyword>
<dbReference type="Proteomes" id="UP000481030">
    <property type="component" value="Unassembled WGS sequence"/>
</dbReference>
<proteinExistence type="inferred from homology"/>
<dbReference type="OrthoDB" id="9796817at2"/>
<feature type="signal peptide" evidence="5">
    <location>
        <begin position="1"/>
        <end position="22"/>
    </location>
</feature>
<evidence type="ECO:0000259" key="6">
    <source>
        <dbReference type="Pfam" id="PF00496"/>
    </source>
</evidence>
<dbReference type="InterPro" id="IPR000914">
    <property type="entry name" value="SBP_5_dom"/>
</dbReference>
<comment type="subcellular location">
    <subcellularLocation>
        <location evidence="1">Cell membrane</location>
        <topology evidence="1">Lipid-anchor</topology>
    </subcellularLocation>
</comment>
<organism evidence="7 8">
    <name type="scientific">Cytobacillus depressus</name>
    <dbReference type="NCBI Taxonomy" id="1602942"/>
    <lineage>
        <taxon>Bacteria</taxon>
        <taxon>Bacillati</taxon>
        <taxon>Bacillota</taxon>
        <taxon>Bacilli</taxon>
        <taxon>Bacillales</taxon>
        <taxon>Bacillaceae</taxon>
        <taxon>Cytobacillus</taxon>
    </lineage>
</organism>
<dbReference type="PROSITE" id="PS01040">
    <property type="entry name" value="SBP_BACTERIAL_5"/>
    <property type="match status" value="1"/>
</dbReference>
<keyword evidence="8" id="KW-1185">Reference proteome</keyword>
<name>A0A6L3V4U1_9BACI</name>
<dbReference type="Gene3D" id="3.40.190.10">
    <property type="entry name" value="Periplasmic binding protein-like II"/>
    <property type="match status" value="1"/>
</dbReference>
<dbReference type="GO" id="GO:0042597">
    <property type="term" value="C:periplasmic space"/>
    <property type="evidence" value="ECO:0007669"/>
    <property type="project" value="UniProtKB-ARBA"/>
</dbReference>
<dbReference type="Pfam" id="PF00496">
    <property type="entry name" value="SBP_bac_5"/>
    <property type="match status" value="1"/>
</dbReference>
<sequence>MKRNFTFLFTLVFALVLLTACSGEKGASSDPEKSDNGNNGKSNEELTLTYASVTDAVGLSPILMNDSASANITDHVYEKLFERNPNTMEYEPVLAESYENPDENTWVIKLREGIKFHDGTPFNAEAVKYTFDKLRDPATAAPRASLLEPVDTITVKDEYTVEIKTKYPYGVFLASLAHTNAAIVSPTADQKQDLMNSPVGTGPFQFVSWVPGDQIVLKSNPEYWGGEPELKKVVFKVVPEVSTAISMLQAGEVQFLDNLPTEQMKRIESLKNVEVQKVDGTPVYYFTVNHAKKENQDPEFKKALASAIDRDAFVSKLNGLGFRSDSVVGPKVFGYQDSADKAGTPYDVENAKELVKKNGYDKRPLKLLTANRGNFQLMAEIVQSQLTEAGFNVSIESMEWAAFLDSARAGEYDLSFLSWSNITGDGSELFYPNFHGDNVGSSNRAQYSNAEFDKLVDSSRTTVDQNERQKFLNQANELMLKNDDVVVMYHGVVTVALNNDYTGLVLDPNGKWDLSKVTRK</sequence>
<protein>
    <submittedName>
        <fullName evidence="7">Glutathione ABC transporter substrate-binding protein</fullName>
    </submittedName>
</protein>
<dbReference type="SUPFAM" id="SSF53850">
    <property type="entry name" value="Periplasmic binding protein-like II"/>
    <property type="match status" value="1"/>
</dbReference>
<dbReference type="AlphaFoldDB" id="A0A6L3V4U1"/>
<dbReference type="RefSeq" id="WP_151535783.1">
    <property type="nucleotide sequence ID" value="NZ_WBOS01000007.1"/>
</dbReference>
<dbReference type="GO" id="GO:0043190">
    <property type="term" value="C:ATP-binding cassette (ABC) transporter complex"/>
    <property type="evidence" value="ECO:0007669"/>
    <property type="project" value="InterPro"/>
</dbReference>
<evidence type="ECO:0000256" key="5">
    <source>
        <dbReference type="SAM" id="SignalP"/>
    </source>
</evidence>
<dbReference type="PANTHER" id="PTHR30290:SF9">
    <property type="entry name" value="OLIGOPEPTIDE-BINDING PROTEIN APPA"/>
    <property type="match status" value="1"/>
</dbReference>
<gene>
    <name evidence="7" type="ORF">F7731_16025</name>
</gene>
<comment type="caution">
    <text evidence="7">The sequence shown here is derived from an EMBL/GenBank/DDBJ whole genome shotgun (WGS) entry which is preliminary data.</text>
</comment>
<evidence type="ECO:0000313" key="8">
    <source>
        <dbReference type="Proteomes" id="UP000481030"/>
    </source>
</evidence>
<dbReference type="InterPro" id="IPR023765">
    <property type="entry name" value="SBP_5_CS"/>
</dbReference>
<evidence type="ECO:0000256" key="2">
    <source>
        <dbReference type="ARBA" id="ARBA00005695"/>
    </source>
</evidence>
<dbReference type="GO" id="GO:0015833">
    <property type="term" value="P:peptide transport"/>
    <property type="evidence" value="ECO:0007669"/>
    <property type="project" value="TreeGrafter"/>
</dbReference>
<dbReference type="Gene3D" id="3.90.76.10">
    <property type="entry name" value="Dipeptide-binding Protein, Domain 1"/>
    <property type="match status" value="1"/>
</dbReference>
<dbReference type="PROSITE" id="PS51257">
    <property type="entry name" value="PROKAR_LIPOPROTEIN"/>
    <property type="match status" value="1"/>
</dbReference>
<dbReference type="PIRSF" id="PIRSF002741">
    <property type="entry name" value="MppA"/>
    <property type="match status" value="1"/>
</dbReference>
<reference evidence="7 8" key="1">
    <citation type="journal article" date="2016" name="Antonie Van Leeuwenhoek">
        <title>Bacillus depressus sp. nov., isolated from soil of a sunflower field.</title>
        <authorList>
            <person name="Wei X."/>
            <person name="Xin D."/>
            <person name="Xin Y."/>
            <person name="Zhang H."/>
            <person name="Wang T."/>
            <person name="Zhang J."/>
        </authorList>
    </citation>
    <scope>NUCLEOTIDE SEQUENCE [LARGE SCALE GENOMIC DNA]</scope>
    <source>
        <strain evidence="7 8">BZ1</strain>
    </source>
</reference>
<feature type="domain" description="Solute-binding protein family 5" evidence="6">
    <location>
        <begin position="89"/>
        <end position="440"/>
    </location>
</feature>
<dbReference type="GO" id="GO:1904680">
    <property type="term" value="F:peptide transmembrane transporter activity"/>
    <property type="evidence" value="ECO:0007669"/>
    <property type="project" value="TreeGrafter"/>
</dbReference>
<evidence type="ECO:0000256" key="1">
    <source>
        <dbReference type="ARBA" id="ARBA00004193"/>
    </source>
</evidence>